<evidence type="ECO:0000256" key="4">
    <source>
        <dbReference type="ARBA" id="ARBA00023163"/>
    </source>
</evidence>
<dbReference type="AlphaFoldDB" id="A0A6C0K1B4"/>
<dbReference type="GO" id="GO:0044423">
    <property type="term" value="C:virion component"/>
    <property type="evidence" value="ECO:0007669"/>
    <property type="project" value="UniProtKB-KW"/>
</dbReference>
<dbReference type="Gene3D" id="2.170.120.12">
    <property type="entry name" value="DNA-directed RNA polymerase, insert domain"/>
    <property type="match status" value="1"/>
</dbReference>
<dbReference type="GO" id="GO:0006351">
    <property type="term" value="P:DNA-templated transcription"/>
    <property type="evidence" value="ECO:0007669"/>
    <property type="project" value="InterPro"/>
</dbReference>
<feature type="compositionally biased region" description="Low complexity" evidence="5">
    <location>
        <begin position="499"/>
        <end position="542"/>
    </location>
</feature>
<dbReference type="InterPro" id="IPR009025">
    <property type="entry name" value="RBP11-like_dimer"/>
</dbReference>
<keyword evidence="2" id="KW-0240">DNA-directed RNA polymerase</keyword>
<dbReference type="InterPro" id="IPR011263">
    <property type="entry name" value="DNA-dir_RNA_pol_RpoA/D/Rpb3"/>
</dbReference>
<dbReference type="InterPro" id="IPR050518">
    <property type="entry name" value="Rpo3/RPB3_RNA_Pol_subunit"/>
</dbReference>
<evidence type="ECO:0000256" key="2">
    <source>
        <dbReference type="ARBA" id="ARBA00022478"/>
    </source>
</evidence>
<evidence type="ECO:0000256" key="1">
    <source>
        <dbReference type="ARBA" id="ARBA00004328"/>
    </source>
</evidence>
<dbReference type="GO" id="GO:0046983">
    <property type="term" value="F:protein dimerization activity"/>
    <property type="evidence" value="ECO:0007669"/>
    <property type="project" value="InterPro"/>
</dbReference>
<dbReference type="Pfam" id="PF13656">
    <property type="entry name" value="RNA_pol_L_2"/>
    <property type="match status" value="1"/>
</dbReference>
<proteinExistence type="predicted"/>
<comment type="subcellular location">
    <subcellularLocation>
        <location evidence="1">Virion</location>
    </subcellularLocation>
</comment>
<evidence type="ECO:0000256" key="3">
    <source>
        <dbReference type="ARBA" id="ARBA00022844"/>
    </source>
</evidence>
<dbReference type="SUPFAM" id="SSF56553">
    <property type="entry name" value="Insert subdomain of RNA polymerase alpha subunit"/>
    <property type="match status" value="1"/>
</dbReference>
<dbReference type="GO" id="GO:0005736">
    <property type="term" value="C:RNA polymerase I complex"/>
    <property type="evidence" value="ECO:0007669"/>
    <property type="project" value="TreeGrafter"/>
</dbReference>
<reference evidence="7" key="1">
    <citation type="journal article" date="2020" name="Nature">
        <title>Giant virus diversity and host interactions through global metagenomics.</title>
        <authorList>
            <person name="Schulz F."/>
            <person name="Roux S."/>
            <person name="Paez-Espino D."/>
            <person name="Jungbluth S."/>
            <person name="Walsh D.A."/>
            <person name="Denef V.J."/>
            <person name="McMahon K.D."/>
            <person name="Konstantinidis K.T."/>
            <person name="Eloe-Fadrosh E.A."/>
            <person name="Kyrpides N.C."/>
            <person name="Woyke T."/>
        </authorList>
    </citation>
    <scope>NUCLEOTIDE SEQUENCE</scope>
    <source>
        <strain evidence="7">GVMAG-S-1101165-84</strain>
    </source>
</reference>
<organism evidence="7">
    <name type="scientific">viral metagenome</name>
    <dbReference type="NCBI Taxonomy" id="1070528"/>
    <lineage>
        <taxon>unclassified sequences</taxon>
        <taxon>metagenomes</taxon>
        <taxon>organismal metagenomes</taxon>
    </lineage>
</organism>
<dbReference type="SMART" id="SM00662">
    <property type="entry name" value="RPOLD"/>
    <property type="match status" value="1"/>
</dbReference>
<dbReference type="InterPro" id="IPR036603">
    <property type="entry name" value="RBP11-like"/>
</dbReference>
<sequence length="553" mass="59827">MNFEKVVPVNPTTYTFTLAPIHVAYANTLRRLLMTGVETLGFRADMKNGTTTDVVVKENDTPMTNEMLAHRIGLLPIHVDAPLSFQYSNYTFKLNVTANKDSIRDVTCADFVIEEAQGEGKEPRLHDWMDFFPPHPVTRDTYLIATLAPGLGKIELEAVASVGTGRENARFQPTSQCSYTYTLDSDPAARKAYFLAWLRDAKKQDIASLEDAKRQMYEREFNTMEIAKVYLKDAKGEPYSYDFVVESVGPLKVPYMIRRACDVGESMMGKYVNLDTETGMPEGLTVIPSESRVIGFDFILSGHDHTFGNMIQTFLEQNHIDVAEGSDTVPVTYAGYAVPHPLRDELVVRIGIGSKALALKAFAQACKGCVKIFRQLRQQWIKQFPEVAEAAIVANQLGVRANAIAAIAKAESNILGITLNRRAAGIAAQAKAESNALGTLLAEKAAGIAAQGAQAKANSNAVGALLSERAAALGAKPILLAESKPILLAESKPILLAESSAKPSAESSAKPSAESSAKPSAESSAKPSAESSAKPSAESSAESKPRRSLIRKK</sequence>
<dbReference type="PANTHER" id="PTHR11800">
    <property type="entry name" value="DNA-DIRECTED RNA POLYMERASE"/>
    <property type="match status" value="1"/>
</dbReference>
<dbReference type="GO" id="GO:0005666">
    <property type="term" value="C:RNA polymerase III complex"/>
    <property type="evidence" value="ECO:0007669"/>
    <property type="project" value="TreeGrafter"/>
</dbReference>
<dbReference type="GO" id="GO:0003899">
    <property type="term" value="F:DNA-directed RNA polymerase activity"/>
    <property type="evidence" value="ECO:0007669"/>
    <property type="project" value="InterPro"/>
</dbReference>
<protein>
    <recommendedName>
        <fullName evidence="6">DNA-directed RNA polymerase RpoA/D/Rpb3-type domain-containing protein</fullName>
    </recommendedName>
</protein>
<keyword evidence="4" id="KW-0804">Transcription</keyword>
<feature type="region of interest" description="Disordered" evidence="5">
    <location>
        <begin position="499"/>
        <end position="553"/>
    </location>
</feature>
<dbReference type="EMBL" id="MN740781">
    <property type="protein sequence ID" value="QHU11343.1"/>
    <property type="molecule type" value="Genomic_DNA"/>
</dbReference>
<feature type="domain" description="DNA-directed RNA polymerase RpoA/D/Rpb3-type" evidence="6">
    <location>
        <begin position="13"/>
        <end position="277"/>
    </location>
</feature>
<dbReference type="PANTHER" id="PTHR11800:SF13">
    <property type="entry name" value="DNA-DIRECTED RNA POLYMERASES I AND III SUBUNIT RPAC1"/>
    <property type="match status" value="1"/>
</dbReference>
<evidence type="ECO:0000313" key="7">
    <source>
        <dbReference type="EMBL" id="QHU11343.1"/>
    </source>
</evidence>
<evidence type="ECO:0000256" key="5">
    <source>
        <dbReference type="SAM" id="MobiDB-lite"/>
    </source>
</evidence>
<keyword evidence="3" id="KW-0946">Virion</keyword>
<dbReference type="SUPFAM" id="SSF55257">
    <property type="entry name" value="RBP11-like subunits of RNA polymerase"/>
    <property type="match status" value="2"/>
</dbReference>
<accession>A0A6C0K1B4</accession>
<dbReference type="InterPro" id="IPR036643">
    <property type="entry name" value="RNApol_insert_sf"/>
</dbReference>
<evidence type="ECO:0000259" key="6">
    <source>
        <dbReference type="SMART" id="SM00662"/>
    </source>
</evidence>
<dbReference type="Gene3D" id="3.30.1360.10">
    <property type="entry name" value="RNA polymerase, RBP11-like subunit"/>
    <property type="match status" value="2"/>
</dbReference>
<name>A0A6C0K1B4_9ZZZZ</name>